<gene>
    <name evidence="8" type="primary">Samd4b</name>
    <name evidence="8" type="ORF">E2C01_012002</name>
</gene>
<dbReference type="PANTHER" id="PTHR12515:SF5">
    <property type="entry name" value="PROTEIN SMAUG"/>
    <property type="match status" value="1"/>
</dbReference>
<dbReference type="SUPFAM" id="SSF47769">
    <property type="entry name" value="SAM/Pointed domain"/>
    <property type="match status" value="1"/>
</dbReference>
<dbReference type="InterPro" id="IPR050897">
    <property type="entry name" value="SMAUG/VTS1_RNA-bind"/>
</dbReference>
<dbReference type="Gene3D" id="1.25.40.170">
    <property type="entry name" value="Smaug, PHAT domain"/>
    <property type="match status" value="2"/>
</dbReference>
<evidence type="ECO:0000256" key="6">
    <source>
        <dbReference type="SAM" id="MobiDB-lite"/>
    </source>
</evidence>
<dbReference type="GO" id="GO:0003729">
    <property type="term" value="F:mRNA binding"/>
    <property type="evidence" value="ECO:0007669"/>
    <property type="project" value="TreeGrafter"/>
</dbReference>
<dbReference type="GO" id="GO:0000932">
    <property type="term" value="C:P-body"/>
    <property type="evidence" value="ECO:0007669"/>
    <property type="project" value="TreeGrafter"/>
</dbReference>
<protein>
    <submittedName>
        <fullName evidence="8">Protein Smaug 2</fullName>
    </submittedName>
</protein>
<proteinExistence type="inferred from homology"/>
<dbReference type="InterPro" id="IPR013761">
    <property type="entry name" value="SAM/pointed_sf"/>
</dbReference>
<dbReference type="SMART" id="SM00454">
    <property type="entry name" value="SAM"/>
    <property type="match status" value="1"/>
</dbReference>
<dbReference type="InterPro" id="IPR001660">
    <property type="entry name" value="SAM"/>
</dbReference>
<evidence type="ECO:0000256" key="1">
    <source>
        <dbReference type="ARBA" id="ARBA00004496"/>
    </source>
</evidence>
<feature type="region of interest" description="Disordered" evidence="6">
    <location>
        <begin position="212"/>
        <end position="245"/>
    </location>
</feature>
<dbReference type="InterPro" id="IPR037634">
    <property type="entry name" value="Smaug_SAM"/>
</dbReference>
<dbReference type="AlphaFoldDB" id="A0A5B7DCV0"/>
<evidence type="ECO:0000256" key="4">
    <source>
        <dbReference type="ARBA" id="ARBA00022491"/>
    </source>
</evidence>
<comment type="subcellular location">
    <subcellularLocation>
        <location evidence="1">Cytoplasm</location>
    </subcellularLocation>
</comment>
<reference evidence="8 9" key="1">
    <citation type="submission" date="2019-05" db="EMBL/GenBank/DDBJ databases">
        <title>Another draft genome of Portunus trituberculatus and its Hox gene families provides insights of decapod evolution.</title>
        <authorList>
            <person name="Jeong J.-H."/>
            <person name="Song I."/>
            <person name="Kim S."/>
            <person name="Choi T."/>
            <person name="Kim D."/>
            <person name="Ryu S."/>
            <person name="Kim W."/>
        </authorList>
    </citation>
    <scope>NUCLEOTIDE SEQUENCE [LARGE SCALE GENOMIC DNA]</scope>
    <source>
        <tissue evidence="8">Muscle</tissue>
    </source>
</reference>
<feature type="compositionally biased region" description="Basic and acidic residues" evidence="6">
    <location>
        <begin position="431"/>
        <end position="443"/>
    </location>
</feature>
<evidence type="ECO:0000256" key="2">
    <source>
        <dbReference type="ARBA" id="ARBA00008232"/>
    </source>
</evidence>
<dbReference type="OrthoDB" id="2155283at2759"/>
<comment type="similarity">
    <text evidence="2">Belongs to the SMAUG family.</text>
</comment>
<keyword evidence="9" id="KW-1185">Reference proteome</keyword>
<accession>A0A5B7DCV0</accession>
<dbReference type="GO" id="GO:0000289">
    <property type="term" value="P:nuclear-transcribed mRNA poly(A) tail shortening"/>
    <property type="evidence" value="ECO:0007669"/>
    <property type="project" value="TreeGrafter"/>
</dbReference>
<evidence type="ECO:0000313" key="8">
    <source>
        <dbReference type="EMBL" id="MPC19094.1"/>
    </source>
</evidence>
<evidence type="ECO:0000313" key="9">
    <source>
        <dbReference type="Proteomes" id="UP000324222"/>
    </source>
</evidence>
<keyword evidence="4" id="KW-0678">Repressor</keyword>
<feature type="region of interest" description="Disordered" evidence="6">
    <location>
        <begin position="340"/>
        <end position="459"/>
    </location>
</feature>
<dbReference type="EMBL" id="VSRR010000739">
    <property type="protein sequence ID" value="MPC19094.1"/>
    <property type="molecule type" value="Genomic_DNA"/>
</dbReference>
<dbReference type="InterPro" id="IPR058599">
    <property type="entry name" value="PHAT_Smg/ZCCHC2-like"/>
</dbReference>
<name>A0A5B7DCV0_PORTR</name>
<feature type="region of interest" description="Disordered" evidence="6">
    <location>
        <begin position="158"/>
        <end position="185"/>
    </location>
</feature>
<evidence type="ECO:0000259" key="7">
    <source>
        <dbReference type="SMART" id="SM00454"/>
    </source>
</evidence>
<dbReference type="Pfam" id="PF26034">
    <property type="entry name" value="PHAT_SMAUG"/>
    <property type="match status" value="1"/>
</dbReference>
<keyword evidence="3" id="KW-0963">Cytoplasm</keyword>
<dbReference type="CDD" id="cd09557">
    <property type="entry name" value="SAM_Smaug"/>
    <property type="match status" value="1"/>
</dbReference>
<dbReference type="GO" id="GO:0030371">
    <property type="term" value="F:translation repressor activity"/>
    <property type="evidence" value="ECO:0007669"/>
    <property type="project" value="InterPro"/>
</dbReference>
<comment type="caution">
    <text evidence="8">The sequence shown here is derived from an EMBL/GenBank/DDBJ whole genome shotgun (WGS) entry which is preliminary data.</text>
</comment>
<dbReference type="InterPro" id="IPR037093">
    <property type="entry name" value="PHAT_dom_sf"/>
</dbReference>
<feature type="compositionally biased region" description="Low complexity" evidence="6">
    <location>
        <begin position="353"/>
        <end position="426"/>
    </location>
</feature>
<dbReference type="PANTHER" id="PTHR12515">
    <property type="entry name" value="STERILE ALPHA MOTIF DOMAIN CONTAINING PROTEIN 4-RELATED"/>
    <property type="match status" value="1"/>
</dbReference>
<evidence type="ECO:0000256" key="5">
    <source>
        <dbReference type="ARBA" id="ARBA00022884"/>
    </source>
</evidence>
<sequence>MHESVILTTVAAQLAEGERERPGSLCIQPRMGRGLGSARFRDQVVGLGCLWEAWTEAEQVVVVYSLIRRLPSVPARFLLNLLTHAAASDPAHDLAHAEATANDPGVLAQAVASAGSQQSTALENARQLLSYTLIHPAVTMEERRALTHWLRTLEERLADHHRRPPPPPPAHTHPHPLTHSHPHEDQDPLVTCSCSDDVGWCGSVGITGLVGGAPSEAPQSPNNSATSSRSSGCESNPEEACQPHPGMRDVGVWLKSLRLHKYSPLLCNLTYEELLALDETTLEAQGVTKGARHKIVLSINKLKERHTQLVQIEKEVMSGGHLLSCLNELKAIILTPFPPYNPPGDASSHHHLSQQQQQQAHNSTTLDCTTTPSSLATTTSITTTTTVPSLPVSSSSSASVPSSFPSSSATATPSATSSLSTSNSSSMCSLRGEERDLLKEEAPRPSSLEPESGNSIAENDLPSQFTRVMGKVCTQLLVSVRLEDECVSAFLGLVEKCVSHEAFTPTQIRRLQSWKQQIIRVWHPLPPKTKDTRHNRRINILFGVRLLEIQVDGPKTQEVLNENKIENC</sequence>
<feature type="domain" description="SAM" evidence="7">
    <location>
        <begin position="242"/>
        <end position="305"/>
    </location>
</feature>
<evidence type="ECO:0000256" key="3">
    <source>
        <dbReference type="ARBA" id="ARBA00022490"/>
    </source>
</evidence>
<dbReference type="Proteomes" id="UP000324222">
    <property type="component" value="Unassembled WGS sequence"/>
</dbReference>
<keyword evidence="5" id="KW-0694">RNA-binding</keyword>
<feature type="compositionally biased region" description="Low complexity" evidence="6">
    <location>
        <begin position="220"/>
        <end position="231"/>
    </location>
</feature>
<organism evidence="8 9">
    <name type="scientific">Portunus trituberculatus</name>
    <name type="common">Swimming crab</name>
    <name type="synonym">Neptunus trituberculatus</name>
    <dbReference type="NCBI Taxonomy" id="210409"/>
    <lineage>
        <taxon>Eukaryota</taxon>
        <taxon>Metazoa</taxon>
        <taxon>Ecdysozoa</taxon>
        <taxon>Arthropoda</taxon>
        <taxon>Crustacea</taxon>
        <taxon>Multicrustacea</taxon>
        <taxon>Malacostraca</taxon>
        <taxon>Eumalacostraca</taxon>
        <taxon>Eucarida</taxon>
        <taxon>Decapoda</taxon>
        <taxon>Pleocyemata</taxon>
        <taxon>Brachyura</taxon>
        <taxon>Eubrachyura</taxon>
        <taxon>Portunoidea</taxon>
        <taxon>Portunidae</taxon>
        <taxon>Portuninae</taxon>
        <taxon>Portunus</taxon>
    </lineage>
</organism>
<dbReference type="Gene3D" id="1.10.150.50">
    <property type="entry name" value="Transcription Factor, Ets-1"/>
    <property type="match status" value="1"/>
</dbReference>
<dbReference type="Pfam" id="PF00536">
    <property type="entry name" value="SAM_1"/>
    <property type="match status" value="1"/>
</dbReference>